<keyword evidence="5 8" id="KW-1133">Transmembrane helix</keyword>
<gene>
    <name evidence="10" type="ORF">KVV02_003365</name>
</gene>
<sequence>MPSDHNASGMNMQDGIPRRHLILLLSDRSNMAVAIVAIASELHYSKSQQGIILASFFIGYILTPIVGGTLADRYGGKAVLAFGAAAWTIFTLLTPFASEMGLAWVVAVRIALGLGEGVAYPSVHAMIGTWIPPCERSKAVATVTAFAYLGAVIALPTSSALVVSPWGWRGVFWLFGTLGLLWSIAWQIWGASDPLSCHRISEHELHWILEQQKLDRHMTNTESDPRQESEECLNEQEPSRIISTNGAHITYRPLSSSTAELTESRPSEDSTDGVSTSHFGVSANEMQYPSTLPSAMAVRWQKFRSHVRSRTPARRGVDEASTTVPWRELLARREVWAIIISQFCNSIGFFVMQSWIPTFYLDFYGVDVGKIGYYAVLPSAVQGFVGFIAGYLGDLAIQDWNWTPLTVRRVGQTIGSVGLGVFLLLAVNFAHTAALAMALITIGMALNGFTMIGASAYQHDFCPQHAGFIFSLGNTAGSLPALIGIFVVGLLLDKDSVGRWGLIWTTVCVFYFLGSTVFVFLATNRRYPQ</sequence>
<dbReference type="Pfam" id="PF07690">
    <property type="entry name" value="MFS_1"/>
    <property type="match status" value="1"/>
</dbReference>
<dbReference type="PROSITE" id="PS50850">
    <property type="entry name" value="MFS"/>
    <property type="match status" value="1"/>
</dbReference>
<keyword evidence="3 8" id="KW-0812">Transmembrane</keyword>
<keyword evidence="2" id="KW-0813">Transport</keyword>
<evidence type="ECO:0000256" key="4">
    <source>
        <dbReference type="ARBA" id="ARBA00022847"/>
    </source>
</evidence>
<dbReference type="AlphaFoldDB" id="A0A9P8A857"/>
<feature type="transmembrane region" description="Helical" evidence="8">
    <location>
        <begin position="413"/>
        <end position="430"/>
    </location>
</feature>
<feature type="transmembrane region" description="Helical" evidence="8">
    <location>
        <begin position="78"/>
        <end position="97"/>
    </location>
</feature>
<dbReference type="Gene3D" id="1.20.1250.20">
    <property type="entry name" value="MFS general substrate transporter like domains"/>
    <property type="match status" value="2"/>
</dbReference>
<feature type="transmembrane region" description="Helical" evidence="8">
    <location>
        <begin position="371"/>
        <end position="392"/>
    </location>
</feature>
<dbReference type="InterPro" id="IPR020846">
    <property type="entry name" value="MFS_dom"/>
</dbReference>
<evidence type="ECO:0000256" key="8">
    <source>
        <dbReference type="SAM" id="Phobius"/>
    </source>
</evidence>
<feature type="transmembrane region" description="Helical" evidence="8">
    <location>
        <begin position="503"/>
        <end position="523"/>
    </location>
</feature>
<feature type="domain" description="Major facilitator superfamily (MFS) profile" evidence="9">
    <location>
        <begin position="1"/>
        <end position="526"/>
    </location>
</feature>
<feature type="transmembrane region" description="Helical" evidence="8">
    <location>
        <begin position="170"/>
        <end position="189"/>
    </location>
</feature>
<protein>
    <recommendedName>
        <fullName evidence="9">Major facilitator superfamily (MFS) profile domain-containing protein</fullName>
    </recommendedName>
</protein>
<dbReference type="Proteomes" id="UP000717515">
    <property type="component" value="Unassembled WGS sequence"/>
</dbReference>
<evidence type="ECO:0000256" key="3">
    <source>
        <dbReference type="ARBA" id="ARBA00022692"/>
    </source>
</evidence>
<feature type="transmembrane region" description="Helical" evidence="8">
    <location>
        <begin position="469"/>
        <end position="491"/>
    </location>
</feature>
<dbReference type="EMBL" id="JAIFTL010000076">
    <property type="protein sequence ID" value="KAG9324119.1"/>
    <property type="molecule type" value="Genomic_DNA"/>
</dbReference>
<dbReference type="InterPro" id="IPR036259">
    <property type="entry name" value="MFS_trans_sf"/>
</dbReference>
<evidence type="ECO:0000259" key="9">
    <source>
        <dbReference type="PROSITE" id="PS50850"/>
    </source>
</evidence>
<feature type="transmembrane region" description="Helical" evidence="8">
    <location>
        <begin position="436"/>
        <end position="457"/>
    </location>
</feature>
<evidence type="ECO:0000256" key="5">
    <source>
        <dbReference type="ARBA" id="ARBA00022989"/>
    </source>
</evidence>
<accession>A0A9P8A857</accession>
<feature type="transmembrane region" description="Helical" evidence="8">
    <location>
        <begin position="51"/>
        <end position="71"/>
    </location>
</feature>
<evidence type="ECO:0000256" key="1">
    <source>
        <dbReference type="ARBA" id="ARBA00004141"/>
    </source>
</evidence>
<name>A0A9P8A857_MORAP</name>
<dbReference type="SUPFAM" id="SSF103473">
    <property type="entry name" value="MFS general substrate transporter"/>
    <property type="match status" value="1"/>
</dbReference>
<comment type="subcellular location">
    <subcellularLocation>
        <location evidence="1">Membrane</location>
        <topology evidence="1">Multi-pass membrane protein</topology>
    </subcellularLocation>
</comment>
<feature type="transmembrane region" description="Helical" evidence="8">
    <location>
        <begin position="139"/>
        <end position="164"/>
    </location>
</feature>
<feature type="region of interest" description="Disordered" evidence="7">
    <location>
        <begin position="217"/>
        <end position="237"/>
    </location>
</feature>
<organism evidence="10 11">
    <name type="scientific">Mortierella alpina</name>
    <name type="common">Oleaginous fungus</name>
    <name type="synonym">Mortierella renispora</name>
    <dbReference type="NCBI Taxonomy" id="64518"/>
    <lineage>
        <taxon>Eukaryota</taxon>
        <taxon>Fungi</taxon>
        <taxon>Fungi incertae sedis</taxon>
        <taxon>Mucoromycota</taxon>
        <taxon>Mortierellomycotina</taxon>
        <taxon>Mortierellomycetes</taxon>
        <taxon>Mortierellales</taxon>
        <taxon>Mortierellaceae</taxon>
        <taxon>Mortierella</taxon>
    </lineage>
</organism>
<dbReference type="FunFam" id="1.20.1250.20:FF:000003">
    <property type="entry name" value="Solute carrier family 17 member 3"/>
    <property type="match status" value="1"/>
</dbReference>
<comment type="caution">
    <text evidence="10">The sequence shown here is derived from an EMBL/GenBank/DDBJ whole genome shotgun (WGS) entry which is preliminary data.</text>
</comment>
<feature type="compositionally biased region" description="Basic and acidic residues" evidence="7">
    <location>
        <begin position="217"/>
        <end position="229"/>
    </location>
</feature>
<keyword evidence="6 8" id="KW-0472">Membrane</keyword>
<dbReference type="InterPro" id="IPR011701">
    <property type="entry name" value="MFS"/>
</dbReference>
<reference evidence="10" key="1">
    <citation type="submission" date="2021-07" db="EMBL/GenBank/DDBJ databases">
        <title>Draft genome of Mortierella alpina, strain LL118, isolated from an aspen leaf litter sample.</title>
        <authorList>
            <person name="Yang S."/>
            <person name="Vinatzer B.A."/>
        </authorList>
    </citation>
    <scope>NUCLEOTIDE SEQUENCE</scope>
    <source>
        <strain evidence="10">LL118</strain>
    </source>
</reference>
<evidence type="ECO:0000256" key="2">
    <source>
        <dbReference type="ARBA" id="ARBA00022448"/>
    </source>
</evidence>
<keyword evidence="4" id="KW-0769">Symport</keyword>
<evidence type="ECO:0000256" key="6">
    <source>
        <dbReference type="ARBA" id="ARBA00023136"/>
    </source>
</evidence>
<dbReference type="PANTHER" id="PTHR11662:SF399">
    <property type="entry name" value="FI19708P1-RELATED"/>
    <property type="match status" value="1"/>
</dbReference>
<proteinExistence type="predicted"/>
<evidence type="ECO:0000313" key="10">
    <source>
        <dbReference type="EMBL" id="KAG9324119.1"/>
    </source>
</evidence>
<dbReference type="InterPro" id="IPR050382">
    <property type="entry name" value="MFS_Na/Anion_cotransporter"/>
</dbReference>
<feature type="transmembrane region" description="Helical" evidence="8">
    <location>
        <begin position="335"/>
        <end position="356"/>
    </location>
</feature>
<evidence type="ECO:0000313" key="11">
    <source>
        <dbReference type="Proteomes" id="UP000717515"/>
    </source>
</evidence>
<evidence type="ECO:0000256" key="7">
    <source>
        <dbReference type="SAM" id="MobiDB-lite"/>
    </source>
</evidence>
<dbReference type="GO" id="GO:0016020">
    <property type="term" value="C:membrane"/>
    <property type="evidence" value="ECO:0007669"/>
    <property type="project" value="UniProtKB-SubCell"/>
</dbReference>
<feature type="region of interest" description="Disordered" evidence="7">
    <location>
        <begin position="256"/>
        <end position="275"/>
    </location>
</feature>
<dbReference type="PANTHER" id="PTHR11662">
    <property type="entry name" value="SOLUTE CARRIER FAMILY 17"/>
    <property type="match status" value="1"/>
</dbReference>
<dbReference type="GO" id="GO:0015293">
    <property type="term" value="F:symporter activity"/>
    <property type="evidence" value="ECO:0007669"/>
    <property type="project" value="UniProtKB-KW"/>
</dbReference>
<feature type="transmembrane region" description="Helical" evidence="8">
    <location>
        <begin position="103"/>
        <end position="127"/>
    </location>
</feature>